<dbReference type="EMBL" id="SLYC01000037">
    <property type="protein sequence ID" value="TCP99057.1"/>
    <property type="molecule type" value="Genomic_DNA"/>
</dbReference>
<dbReference type="GO" id="GO:0015074">
    <property type="term" value="P:DNA integration"/>
    <property type="evidence" value="ECO:0007669"/>
    <property type="project" value="InterPro"/>
</dbReference>
<dbReference type="SUPFAM" id="SSF53098">
    <property type="entry name" value="Ribonuclease H-like"/>
    <property type="match status" value="1"/>
</dbReference>
<protein>
    <submittedName>
        <fullName evidence="2">Transposase-like protein</fullName>
    </submittedName>
</protein>
<feature type="domain" description="Integrase catalytic" evidence="1">
    <location>
        <begin position="267"/>
        <end position="452"/>
    </location>
</feature>
<dbReference type="Proteomes" id="UP000295504">
    <property type="component" value="Unassembled WGS sequence"/>
</dbReference>
<dbReference type="GO" id="GO:0003676">
    <property type="term" value="F:nucleic acid binding"/>
    <property type="evidence" value="ECO:0007669"/>
    <property type="project" value="InterPro"/>
</dbReference>
<dbReference type="InterPro" id="IPR012337">
    <property type="entry name" value="RNaseH-like_sf"/>
</dbReference>
<dbReference type="InterPro" id="IPR032874">
    <property type="entry name" value="DDE_dom"/>
</dbReference>
<proteinExistence type="predicted"/>
<dbReference type="Gene3D" id="3.30.420.10">
    <property type="entry name" value="Ribonuclease H-like superfamily/Ribonuclease H"/>
    <property type="match status" value="1"/>
</dbReference>
<dbReference type="InterPro" id="IPR001584">
    <property type="entry name" value="Integrase_cat-core"/>
</dbReference>
<accession>A0A4R2T7N0</accession>
<dbReference type="Pfam" id="PF13610">
    <property type="entry name" value="DDE_Tnp_IS240"/>
    <property type="match status" value="1"/>
</dbReference>
<reference evidence="2 3" key="1">
    <citation type="submission" date="2019-03" db="EMBL/GenBank/DDBJ databases">
        <title>Genomic Encyclopedia of Type Strains, Phase IV (KMG-IV): sequencing the most valuable type-strain genomes for metagenomic binning, comparative biology and taxonomic classification.</title>
        <authorList>
            <person name="Goeker M."/>
        </authorList>
    </citation>
    <scope>NUCLEOTIDE SEQUENCE [LARGE SCALE GENOMIC DNA]</scope>
    <source>
        <strain evidence="2 3">DSM 100013</strain>
    </source>
</reference>
<organism evidence="2 3">
    <name type="scientific">Serpentinicella alkaliphila</name>
    <dbReference type="NCBI Taxonomy" id="1734049"/>
    <lineage>
        <taxon>Bacteria</taxon>
        <taxon>Bacillati</taxon>
        <taxon>Bacillota</taxon>
        <taxon>Clostridia</taxon>
        <taxon>Peptostreptococcales</taxon>
        <taxon>Natronincolaceae</taxon>
        <taxon>Serpentinicella</taxon>
    </lineage>
</organism>
<comment type="caution">
    <text evidence="2">The sequence shown here is derived from an EMBL/GenBank/DDBJ whole genome shotgun (WGS) entry which is preliminary data.</text>
</comment>
<evidence type="ECO:0000313" key="3">
    <source>
        <dbReference type="Proteomes" id="UP000295504"/>
    </source>
</evidence>
<keyword evidence="3" id="KW-1185">Reference proteome</keyword>
<dbReference type="AlphaFoldDB" id="A0A4R2T7N0"/>
<dbReference type="PROSITE" id="PS50994">
    <property type="entry name" value="INTEGRASE"/>
    <property type="match status" value="1"/>
</dbReference>
<dbReference type="InterPro" id="IPR036397">
    <property type="entry name" value="RNaseH_sf"/>
</dbReference>
<sequence>MHQLVTFLFTFIQLQTQIIELLFLMLVGKNFTPKADTPIDKKYHKLTVDPLPILGPLPITKIYDYDKLLMDFKLKHNKELKPIKYRGKNIPPAHLTCPYCGAPHGYFYDNNGGKGQYLCKVCNSTFFPFNPSKDTVIHCPFCHCALEKIKERKDFDVFKCTSMNCSFYKKNIRLMSPDQKKLFAKEPYRFKHHYIYRKFHFDFVPLSKENSVLPKVDLSSIKVSHHVLGLILTYHINYGIPSRKTAALMYDVHGVKISHQSILNYTRAIAPIVKPFVDGFEYDLSDSFCGDETYIKVNGRWHYIFFFFDAVKKIILSYNVSKHRDTLNAIKAIDSLLSKLNTLPDNLNLITDGNPIYLLAQQFFAQHNINFDVTQVIGLSNEDPVSKEFRPLKQIIERLNRTFKGNYKATTGYGSEPGSVANVTLFVAYFNFLRPHSKLDGNVPAVIPKLNSLEHMPAKWLTLIKMSEEYIKSKQPA</sequence>
<evidence type="ECO:0000259" key="1">
    <source>
        <dbReference type="PROSITE" id="PS50994"/>
    </source>
</evidence>
<dbReference type="OrthoDB" id="1376408at2"/>
<evidence type="ECO:0000313" key="2">
    <source>
        <dbReference type="EMBL" id="TCP99057.1"/>
    </source>
</evidence>
<dbReference type="RefSeq" id="WP_132849262.1">
    <property type="nucleotide sequence ID" value="NZ_CP058648.1"/>
</dbReference>
<gene>
    <name evidence="2" type="ORF">EDD79_103720</name>
</gene>
<name>A0A4R2T7N0_9FIRM</name>